<dbReference type="OrthoDB" id="9811332at2"/>
<keyword evidence="2" id="KW-1185">Reference proteome</keyword>
<dbReference type="InterPro" id="IPR008884">
    <property type="entry name" value="TylF_MeTrfase"/>
</dbReference>
<dbReference type="AlphaFoldDB" id="A0A545TU22"/>
<dbReference type="Proteomes" id="UP000315252">
    <property type="component" value="Unassembled WGS sequence"/>
</dbReference>
<dbReference type="PANTHER" id="PTHR40036">
    <property type="entry name" value="MACROCIN O-METHYLTRANSFERASE"/>
    <property type="match status" value="1"/>
</dbReference>
<sequence>MLSVDEALHELLRKNIEEPELIKFISLFARRMYATRTLGHWEIFKQIQNVPGDIVELGVYKGETLLNFARFLEILCPGDREKVIYGFDHWQGLRNFTQKDGWYPDSGNEEGGWNPKEFKSTLLKIIDLFHRDSFVPGKARIKLVDGNIIETAPDFVKENPGVRISLLHFDCDMYEPTLAGLKAFYSKVVPGGIVLFDEYGCKNWPGETSAVEEFFGPRLPKMQKFTWQSTPGAWFVKQDGTVQ</sequence>
<dbReference type="InterPro" id="IPR029063">
    <property type="entry name" value="SAM-dependent_MTases_sf"/>
</dbReference>
<protein>
    <submittedName>
        <fullName evidence="1">Macrocin-O-methyltransferase</fullName>
    </submittedName>
</protein>
<keyword evidence="1" id="KW-0489">Methyltransferase</keyword>
<accession>A0A545TU22</accession>
<evidence type="ECO:0000313" key="1">
    <source>
        <dbReference type="EMBL" id="TQV80712.1"/>
    </source>
</evidence>
<proteinExistence type="predicted"/>
<dbReference type="RefSeq" id="WP_142896426.1">
    <property type="nucleotide sequence ID" value="NZ_ML660054.1"/>
</dbReference>
<dbReference type="GO" id="GO:0008168">
    <property type="term" value="F:methyltransferase activity"/>
    <property type="evidence" value="ECO:0007669"/>
    <property type="project" value="UniProtKB-KW"/>
</dbReference>
<dbReference type="SUPFAM" id="SSF53335">
    <property type="entry name" value="S-adenosyl-L-methionine-dependent methyltransferases"/>
    <property type="match status" value="1"/>
</dbReference>
<evidence type="ECO:0000313" key="2">
    <source>
        <dbReference type="Proteomes" id="UP000315252"/>
    </source>
</evidence>
<name>A0A545TU22_9PROT</name>
<dbReference type="Gene3D" id="3.40.50.150">
    <property type="entry name" value="Vaccinia Virus protein VP39"/>
    <property type="match status" value="1"/>
</dbReference>
<comment type="caution">
    <text evidence="1">The sequence shown here is derived from an EMBL/GenBank/DDBJ whole genome shotgun (WGS) entry which is preliminary data.</text>
</comment>
<gene>
    <name evidence="1" type="ORF">FKG95_11180</name>
</gene>
<reference evidence="1 2" key="1">
    <citation type="submission" date="2019-06" db="EMBL/GenBank/DDBJ databases">
        <title>Whole genome sequence for Rhodospirillaceae sp. R148.</title>
        <authorList>
            <person name="Wang G."/>
        </authorList>
    </citation>
    <scope>NUCLEOTIDE SEQUENCE [LARGE SCALE GENOMIC DNA]</scope>
    <source>
        <strain evidence="1 2">R148</strain>
    </source>
</reference>
<keyword evidence="1" id="KW-0808">Transferase</keyword>
<dbReference type="PANTHER" id="PTHR40036:SF1">
    <property type="entry name" value="MACROCIN O-METHYLTRANSFERASE"/>
    <property type="match status" value="1"/>
</dbReference>
<dbReference type="GO" id="GO:0032259">
    <property type="term" value="P:methylation"/>
    <property type="evidence" value="ECO:0007669"/>
    <property type="project" value="UniProtKB-KW"/>
</dbReference>
<dbReference type="EMBL" id="VHSH01000003">
    <property type="protein sequence ID" value="TQV80712.1"/>
    <property type="molecule type" value="Genomic_DNA"/>
</dbReference>
<dbReference type="Pfam" id="PF05711">
    <property type="entry name" value="TylF"/>
    <property type="match status" value="1"/>
</dbReference>
<organism evidence="1 2">
    <name type="scientific">Denitrobaculum tricleocarpae</name>
    <dbReference type="NCBI Taxonomy" id="2591009"/>
    <lineage>
        <taxon>Bacteria</taxon>
        <taxon>Pseudomonadati</taxon>
        <taxon>Pseudomonadota</taxon>
        <taxon>Alphaproteobacteria</taxon>
        <taxon>Rhodospirillales</taxon>
        <taxon>Rhodospirillaceae</taxon>
        <taxon>Denitrobaculum</taxon>
    </lineage>
</organism>